<dbReference type="AlphaFoldDB" id="A0A0G0Y5X5"/>
<evidence type="ECO:0000313" key="2">
    <source>
        <dbReference type="EMBL" id="KKS32107.1"/>
    </source>
</evidence>
<protein>
    <submittedName>
        <fullName evidence="2">Uncharacterized protein</fullName>
    </submittedName>
</protein>
<accession>A0A0G0Y5X5</accession>
<gene>
    <name evidence="2" type="ORF">UU93_C0010G0006</name>
</gene>
<dbReference type="EMBL" id="LCCN01000010">
    <property type="protein sequence ID" value="KKS32107.1"/>
    <property type="molecule type" value="Genomic_DNA"/>
</dbReference>
<comment type="caution">
    <text evidence="2">The sequence shown here is derived from an EMBL/GenBank/DDBJ whole genome shotgun (WGS) entry which is preliminary data.</text>
</comment>
<organism evidence="2 3">
    <name type="scientific">Candidatus Amesbacteria bacterium GW2011_GWA2_42_12</name>
    <dbReference type="NCBI Taxonomy" id="1618356"/>
    <lineage>
        <taxon>Bacteria</taxon>
        <taxon>Candidatus Amesiibacteriota</taxon>
    </lineage>
</organism>
<keyword evidence="1" id="KW-0812">Transmembrane</keyword>
<keyword evidence="1" id="KW-1133">Transmembrane helix</keyword>
<reference evidence="2 3" key="1">
    <citation type="journal article" date="2015" name="Nature">
        <title>rRNA introns, odd ribosomes, and small enigmatic genomes across a large radiation of phyla.</title>
        <authorList>
            <person name="Brown C.T."/>
            <person name="Hug L.A."/>
            <person name="Thomas B.C."/>
            <person name="Sharon I."/>
            <person name="Castelle C.J."/>
            <person name="Singh A."/>
            <person name="Wilkins M.J."/>
            <person name="Williams K.H."/>
            <person name="Banfield J.F."/>
        </authorList>
    </citation>
    <scope>NUCLEOTIDE SEQUENCE [LARGE SCALE GENOMIC DNA]</scope>
</reference>
<dbReference type="Proteomes" id="UP000034160">
    <property type="component" value="Unassembled WGS sequence"/>
</dbReference>
<feature type="transmembrane region" description="Helical" evidence="1">
    <location>
        <begin position="16"/>
        <end position="36"/>
    </location>
</feature>
<keyword evidence="1" id="KW-0472">Membrane</keyword>
<proteinExistence type="predicted"/>
<sequence>MEQNLDNRFGYIPKDWLKVAFLILFGLILLVGAFYLGMKTVSKKEIPTRPQETSYSTGTPVSTPISEKVADLNVSQKTSVISPGKYGFTKTIELKTVGVKAKFPQDVNNVSLFAENLYVIKASENDTVDFSLKNYDGGGRRAWFQKEYPWTKGDEYTMESFVGINHSGYFAYTNKLENRPGMFFYFTAISSNKMLVISAVNYINTSVFFGGDLEKFKSFLSTVELTSVQTVVLEPYPSVSDMFRWSETRKTVWEDATLGLKITTPEWIESRYTRERDINGKNIYTDWTRSYPEAKTYGSRVEIVGAISNYQHLDILSSTYLGKLFSDVANELLIPAGFCATEWKNSKSECTSSNYCYTKDEVLQNLTLKNQIKIGTLDAQLRSMNEDFSNLNDCRSEDTWLIIAKNGQFVSSSISPDGEITRLEAL</sequence>
<evidence type="ECO:0000256" key="1">
    <source>
        <dbReference type="SAM" id="Phobius"/>
    </source>
</evidence>
<evidence type="ECO:0000313" key="3">
    <source>
        <dbReference type="Proteomes" id="UP000034160"/>
    </source>
</evidence>
<name>A0A0G0Y5X5_9BACT</name>